<dbReference type="Proteomes" id="UP000518300">
    <property type="component" value="Unassembled WGS sequence"/>
</dbReference>
<sequence>MKTARPFLVALTALLAVSGCSDSDEPCFFQPFLGDDSRFSPPAYEVGSPVSLQVFAITNRTCDGETDTRQVPDTATAEVFDPENTSLPVEVSLGPSGTSASLRFTPRTTGRHHVLVAFAPVGSVRQLGVYVAQPWTGGEPISLPLPRCTQLDRTSRGTWLCDGVALREPNARPVRLGTATSAPDVAVAGNVVWVVGEGRVRRYVDTGTDLELTGSLLLNASPLTVQSRLATENELLVLDNQTLHRFTFTDTGVLAASGTTRWATTPTTAFGVDSVTGLLVRVAADRLMVVQMQRLPDSRACPFQLGPDGVYTAAPEPCQALPGQPVGYAEGAVWTRVGDPFRTPFAQTLHLWVARNGTLDEQGTLALDSPVQPLLSPLRAGFLIPDIQLGQYAGAFSVVPVVPSRPGPLGMERLPGTPGLSQELRTVSPRFYWEGDSRLSNGTTLVFERPAG</sequence>
<evidence type="ECO:0000256" key="1">
    <source>
        <dbReference type="SAM" id="SignalP"/>
    </source>
</evidence>
<keyword evidence="1" id="KW-0732">Signal</keyword>
<feature type="chain" id="PRO_5032792410" description="Lipoprotein" evidence="1">
    <location>
        <begin position="24"/>
        <end position="452"/>
    </location>
</feature>
<dbReference type="RefSeq" id="WP_169346923.1">
    <property type="nucleotide sequence ID" value="NZ_JABBJJ010000105.1"/>
</dbReference>
<name>A0A848LIU8_9BACT</name>
<evidence type="ECO:0000313" key="2">
    <source>
        <dbReference type="EMBL" id="NMO17642.1"/>
    </source>
</evidence>
<evidence type="ECO:0000313" key="3">
    <source>
        <dbReference type="Proteomes" id="UP000518300"/>
    </source>
</evidence>
<dbReference type="EMBL" id="JABBJJ010000105">
    <property type="protein sequence ID" value="NMO17642.1"/>
    <property type="molecule type" value="Genomic_DNA"/>
</dbReference>
<protein>
    <recommendedName>
        <fullName evidence="4">Lipoprotein</fullName>
    </recommendedName>
</protein>
<gene>
    <name evidence="2" type="ORF">HG543_22640</name>
</gene>
<proteinExistence type="predicted"/>
<feature type="signal peptide" evidence="1">
    <location>
        <begin position="1"/>
        <end position="23"/>
    </location>
</feature>
<accession>A0A848LIU8</accession>
<reference evidence="2 3" key="1">
    <citation type="submission" date="2020-04" db="EMBL/GenBank/DDBJ databases">
        <title>Draft genome of Pyxidicoccus fallax type strain.</title>
        <authorList>
            <person name="Whitworth D.E."/>
        </authorList>
    </citation>
    <scope>NUCLEOTIDE SEQUENCE [LARGE SCALE GENOMIC DNA]</scope>
    <source>
        <strain evidence="2 3">DSM 14698</strain>
    </source>
</reference>
<organism evidence="2 3">
    <name type="scientific">Pyxidicoccus fallax</name>
    <dbReference type="NCBI Taxonomy" id="394095"/>
    <lineage>
        <taxon>Bacteria</taxon>
        <taxon>Pseudomonadati</taxon>
        <taxon>Myxococcota</taxon>
        <taxon>Myxococcia</taxon>
        <taxon>Myxococcales</taxon>
        <taxon>Cystobacterineae</taxon>
        <taxon>Myxococcaceae</taxon>
        <taxon>Pyxidicoccus</taxon>
    </lineage>
</organism>
<dbReference type="AlphaFoldDB" id="A0A848LIU8"/>
<dbReference type="PROSITE" id="PS51257">
    <property type="entry name" value="PROKAR_LIPOPROTEIN"/>
    <property type="match status" value="1"/>
</dbReference>
<comment type="caution">
    <text evidence="2">The sequence shown here is derived from an EMBL/GenBank/DDBJ whole genome shotgun (WGS) entry which is preliminary data.</text>
</comment>
<evidence type="ECO:0008006" key="4">
    <source>
        <dbReference type="Google" id="ProtNLM"/>
    </source>
</evidence>
<keyword evidence="3" id="KW-1185">Reference proteome</keyword>